<gene>
    <name evidence="3" type="ORF">HN018_13330</name>
</gene>
<dbReference type="AlphaFoldDB" id="A0A6M8HQY4"/>
<evidence type="ECO:0000313" key="4">
    <source>
        <dbReference type="Proteomes" id="UP000500767"/>
    </source>
</evidence>
<evidence type="ECO:0000256" key="1">
    <source>
        <dbReference type="SAM" id="Phobius"/>
    </source>
</evidence>
<proteinExistence type="predicted"/>
<dbReference type="Gene3D" id="3.40.710.10">
    <property type="entry name" value="DD-peptidase/beta-lactamase superfamily"/>
    <property type="match status" value="1"/>
</dbReference>
<dbReference type="InterPro" id="IPR001466">
    <property type="entry name" value="Beta-lactam-related"/>
</dbReference>
<dbReference type="PANTHER" id="PTHR46825:SF9">
    <property type="entry name" value="BETA-LACTAMASE-RELATED DOMAIN-CONTAINING PROTEIN"/>
    <property type="match status" value="1"/>
</dbReference>
<dbReference type="SUPFAM" id="SSF56601">
    <property type="entry name" value="beta-lactamase/transpeptidase-like"/>
    <property type="match status" value="1"/>
</dbReference>
<keyword evidence="1" id="KW-0812">Transmembrane</keyword>
<feature type="transmembrane region" description="Helical" evidence="1">
    <location>
        <begin position="568"/>
        <end position="592"/>
    </location>
</feature>
<dbReference type="InterPro" id="IPR050491">
    <property type="entry name" value="AmpC-like"/>
</dbReference>
<dbReference type="RefSeq" id="WP_171836612.1">
    <property type="nucleotide sequence ID" value="NZ_CP053708.1"/>
</dbReference>
<reference evidence="3 4" key="1">
    <citation type="journal article" date="2014" name="World J. Microbiol. Biotechnol.">
        <title>Biodiversity and physiological characteristics of Antarctic and Arctic lichens-associated bacteria.</title>
        <authorList>
            <person name="Lee Y.M."/>
            <person name="Kim E.H."/>
            <person name="Lee H.K."/>
            <person name="Hong S.G."/>
        </authorList>
    </citation>
    <scope>NUCLEOTIDE SEQUENCE [LARGE SCALE GENOMIC DNA]</scope>
    <source>
        <strain evidence="3 4">PAMC 26569</strain>
    </source>
</reference>
<feature type="transmembrane region" description="Helical" evidence="1">
    <location>
        <begin position="523"/>
        <end position="548"/>
    </location>
</feature>
<dbReference type="KEGG" id="lck:HN018_13330"/>
<feature type="transmembrane region" description="Helical" evidence="1">
    <location>
        <begin position="604"/>
        <end position="625"/>
    </location>
</feature>
<sequence>MLVPAGLVWLAAAAPGPTVDPLAPPVAASSPAAAAQPVAALPGETGAHALTKEDIDSWLDGYLPFALSVDDIAGADVAVVKDGHILTERGYGYADVARRTPVDPDRTLFRPGSVSKLVTWTAVMQLVEQHKLDLDQDVNTYLDFHIPAFDGKPITLRQIMTHTAGFAERAKDISFYNPAYLQSLGDFLKAWTPARIFAAGTTPAYSNWATSLAGYIVQRVSNTPFDDYVEQHIFKPLDMHNSTFRQPLPAGLASQMATGYGQASQPAKRFEIIGPTPAGALSSTAGDMARFMIAHLQNGELNGTRILEPATAEMMHDSPLDRVDPTSLIPPLNRMELGFFETNINGHEVIGHLGDTENFHTILHLFIKDGVGLYVSFNSAGKGGSVQPLRGALFQDFADRYFPQTVPDGHVAADLAMQHARMMTGQWDASRKSAGTFLVSLSLLSQTTISTGPAGELVVSGLTDPSGAIRHWREIAPFVWRDVNGHDRLAAKLVDGKVVRWSWDLASPFEVMDRVPFGRSSVWLLPALMTSLAILLPGFLFWPVRWLLRRHYRASALPAGPLLLADRLSRLAAGLTLAVLIGWALTVSRMLFNPDALTRASDPILWTLQIGGLVVFVSAVLLSGWKTWLVWQPGHSWPGRKWPSRIWSILMLLSSLLVLYVATAFGLLSMTVHY</sequence>
<dbReference type="PANTHER" id="PTHR46825">
    <property type="entry name" value="D-ALANYL-D-ALANINE-CARBOXYPEPTIDASE/ENDOPEPTIDASE AMPH"/>
    <property type="match status" value="1"/>
</dbReference>
<dbReference type="EMBL" id="CP053708">
    <property type="protein sequence ID" value="QKE90889.1"/>
    <property type="molecule type" value="Genomic_DNA"/>
</dbReference>
<feature type="domain" description="Beta-lactamase-related" evidence="2">
    <location>
        <begin position="71"/>
        <end position="387"/>
    </location>
</feature>
<dbReference type="InterPro" id="IPR012338">
    <property type="entry name" value="Beta-lactam/transpept-like"/>
</dbReference>
<keyword evidence="1" id="KW-1133">Transmembrane helix</keyword>
<name>A0A6M8HQY4_9PROT</name>
<accession>A0A6M8HQY4</accession>
<evidence type="ECO:0000259" key="2">
    <source>
        <dbReference type="Pfam" id="PF00144"/>
    </source>
</evidence>
<dbReference type="Pfam" id="PF00144">
    <property type="entry name" value="Beta-lactamase"/>
    <property type="match status" value="1"/>
</dbReference>
<organism evidence="3 4">
    <name type="scientific">Lichenicola cladoniae</name>
    <dbReference type="NCBI Taxonomy" id="1484109"/>
    <lineage>
        <taxon>Bacteria</taxon>
        <taxon>Pseudomonadati</taxon>
        <taxon>Pseudomonadota</taxon>
        <taxon>Alphaproteobacteria</taxon>
        <taxon>Acetobacterales</taxon>
        <taxon>Acetobacteraceae</taxon>
        <taxon>Lichenicola</taxon>
    </lineage>
</organism>
<evidence type="ECO:0000313" key="3">
    <source>
        <dbReference type="EMBL" id="QKE90889.1"/>
    </source>
</evidence>
<protein>
    <submittedName>
        <fullName evidence="3">Beta-lactamase family protein</fullName>
    </submittedName>
</protein>
<keyword evidence="4" id="KW-1185">Reference proteome</keyword>
<feature type="transmembrane region" description="Helical" evidence="1">
    <location>
        <begin position="646"/>
        <end position="668"/>
    </location>
</feature>
<dbReference type="Proteomes" id="UP000500767">
    <property type="component" value="Chromosome"/>
</dbReference>
<keyword evidence="1" id="KW-0472">Membrane</keyword>